<accession>A0A814N2I5</accession>
<comment type="similarity">
    <text evidence="1">Belongs to the mab-21 family.</text>
</comment>
<dbReference type="Proteomes" id="UP000681722">
    <property type="component" value="Unassembled WGS sequence"/>
</dbReference>
<dbReference type="InterPro" id="IPR046906">
    <property type="entry name" value="Mab-21_HhH/H2TH-like"/>
</dbReference>
<organism evidence="3 5">
    <name type="scientific">Didymodactylos carnosus</name>
    <dbReference type="NCBI Taxonomy" id="1234261"/>
    <lineage>
        <taxon>Eukaryota</taxon>
        <taxon>Metazoa</taxon>
        <taxon>Spiralia</taxon>
        <taxon>Gnathifera</taxon>
        <taxon>Rotifera</taxon>
        <taxon>Eurotatoria</taxon>
        <taxon>Bdelloidea</taxon>
        <taxon>Philodinida</taxon>
        <taxon>Philodinidae</taxon>
        <taxon>Didymodactylos</taxon>
    </lineage>
</organism>
<dbReference type="Pfam" id="PF20266">
    <property type="entry name" value="Mab-21_C"/>
    <property type="match status" value="1"/>
</dbReference>
<evidence type="ECO:0000313" key="3">
    <source>
        <dbReference type="EMBL" id="CAF1086990.1"/>
    </source>
</evidence>
<dbReference type="Gene3D" id="1.10.1410.40">
    <property type="match status" value="1"/>
</dbReference>
<protein>
    <recommendedName>
        <fullName evidence="2">Mab-21-like HhH/H2TH-like domain-containing protein</fullName>
    </recommendedName>
</protein>
<evidence type="ECO:0000259" key="2">
    <source>
        <dbReference type="Pfam" id="PF20266"/>
    </source>
</evidence>
<feature type="domain" description="Mab-21-like HhH/H2TH-like" evidence="2">
    <location>
        <begin position="318"/>
        <end position="388"/>
    </location>
</feature>
<reference evidence="3" key="1">
    <citation type="submission" date="2021-02" db="EMBL/GenBank/DDBJ databases">
        <authorList>
            <person name="Nowell W R."/>
        </authorList>
    </citation>
    <scope>NUCLEOTIDE SEQUENCE</scope>
</reference>
<proteinExistence type="inferred from homology"/>
<dbReference type="PANTHER" id="PTHR10656:SF42">
    <property type="entry name" value="CYCLIC GMP-AMP SYNTHASE-LIKE PROTEIN-RELATED"/>
    <property type="match status" value="1"/>
</dbReference>
<evidence type="ECO:0000256" key="1">
    <source>
        <dbReference type="ARBA" id="ARBA00008307"/>
    </source>
</evidence>
<dbReference type="OrthoDB" id="5952992at2759"/>
<evidence type="ECO:0000313" key="5">
    <source>
        <dbReference type="Proteomes" id="UP000663829"/>
    </source>
</evidence>
<keyword evidence="5" id="KW-1185">Reference proteome</keyword>
<comment type="caution">
    <text evidence="3">The sequence shown here is derived from an EMBL/GenBank/DDBJ whole genome shotgun (WGS) entry which is preliminary data.</text>
</comment>
<dbReference type="AlphaFoldDB" id="A0A814N2I5"/>
<dbReference type="PANTHER" id="PTHR10656">
    <property type="entry name" value="CELL FATE DETERMINING PROTEIN MAB21-RELATED"/>
    <property type="match status" value="1"/>
</dbReference>
<dbReference type="EMBL" id="CAJNOQ010005120">
    <property type="protein sequence ID" value="CAF1086990.1"/>
    <property type="molecule type" value="Genomic_DNA"/>
</dbReference>
<evidence type="ECO:0000313" key="4">
    <source>
        <dbReference type="EMBL" id="CAF3852535.1"/>
    </source>
</evidence>
<dbReference type="Proteomes" id="UP000663829">
    <property type="component" value="Unassembled WGS sequence"/>
</dbReference>
<gene>
    <name evidence="3" type="ORF">GPM918_LOCUS18058</name>
    <name evidence="4" type="ORF">SRO942_LOCUS18055</name>
</gene>
<dbReference type="EMBL" id="CAJOBC010005120">
    <property type="protein sequence ID" value="CAF3852535.1"/>
    <property type="molecule type" value="Genomic_DNA"/>
</dbReference>
<name>A0A814N2I5_9BILA</name>
<sequence>MDDILCGSFAEGVHNARDIDIMLCEGEVDSENELILTESPTFVRIKWNNVKLSHHSYGYDLEGVKCINGLKMKQKYNSEMVPLLSTSLRCLGIPHETESQWSNILRNALIKQSTDIGTHFSEMLQRTSSSSFQNRNFRILYDIIDKPLEQLMKKNQINTETATHINSYQLPLMFMGLIYGISIPNDCRLKVSAIIDFYYKYKHLSNLKISQNLFKQLINEIIGYKSSLVLSIKLNFWPNNVQPFLERIQMKQPLLYEKIKHVYMHVIPKWSKINCKSQDYEFCYSFSAVERQLATVRTLNGTKLYIIARNIYYKHLCNKVKTMKSFFVKTSVLWMCETIELDDENEILTVQWLEFFCNLLHKRCCPHYFMPMINIFDNCSEEDMDNALLILQNDIKPSEGCYTINAVYPIKKNINQINNEYVELFNDWYRHVHIEDIVRAINDWTQLKSIWFSIIENDYHFEELLLLLNSFALLDDNGKNNLLEWKQKFLDNNNNTDDQLTREWADSNRLTPTTFIFSIIATAYTSKWITNIVTNSELLENINKLDFTVLLRVINLSTYCRTSKHTSAVAPLNYIKPFEYCVDNEAKSCLQPEDDRQYKEENLSISDVSSTTFFNCDEKEQQSITNDNNQFSLTCGAVCEQVYWNRSAMRIKINENNDLLIFASKKVIIDWITDRCGIEWIDGENQQCRSVYNEMEQIVKYSKFSTFNTEYFNELTSLKKSEKKIFIVISDMNNVKSIVDLIHNLRQVHSIYLFCWCFTDIQIFQSLAKLFPKIVCIFNKKDTLLRQLISDFAVQLLEIGDEYKRTNKINLSSIFYEFSTYLYTTIDKCLNERMNTTN</sequence>